<dbReference type="InterPro" id="IPR013320">
    <property type="entry name" value="ConA-like_dom_sf"/>
</dbReference>
<gene>
    <name evidence="2" type="ORF">VZT92_017304</name>
</gene>
<dbReference type="PANTHER" id="PTHR24103">
    <property type="entry name" value="E3 UBIQUITIN-PROTEIN LIGASE TRIM"/>
    <property type="match status" value="1"/>
</dbReference>
<evidence type="ECO:0000313" key="2">
    <source>
        <dbReference type="EMBL" id="KAK9524947.1"/>
    </source>
</evidence>
<proteinExistence type="predicted"/>
<feature type="domain" description="B30.2/SPRY" evidence="1">
    <location>
        <begin position="1"/>
        <end position="93"/>
    </location>
</feature>
<dbReference type="EMBL" id="JBCEZU010000145">
    <property type="protein sequence ID" value="KAK9524947.1"/>
    <property type="molecule type" value="Genomic_DNA"/>
</dbReference>
<dbReference type="InterPro" id="IPR001870">
    <property type="entry name" value="B30.2/SPRY"/>
</dbReference>
<name>A0AAW1ERW6_ZOAVI</name>
<keyword evidence="3" id="KW-1185">Reference proteome</keyword>
<reference evidence="2 3" key="1">
    <citation type="journal article" date="2024" name="Genome Biol. Evol.">
        <title>Chromosome-level genome assembly of the viviparous eelpout Zoarces viviparus.</title>
        <authorList>
            <person name="Fuhrmann N."/>
            <person name="Brasseur M.V."/>
            <person name="Bakowski C.E."/>
            <person name="Podsiadlowski L."/>
            <person name="Prost S."/>
            <person name="Krehenwinkel H."/>
            <person name="Mayer C."/>
        </authorList>
    </citation>
    <scope>NUCLEOTIDE SEQUENCE [LARGE SCALE GENOMIC DNA]</scope>
    <source>
        <strain evidence="2">NO-MEL_2022_Ind0_liver</strain>
    </source>
</reference>
<organism evidence="2 3">
    <name type="scientific">Zoarces viviparus</name>
    <name type="common">Viviparous eelpout</name>
    <name type="synonym">Blennius viviparus</name>
    <dbReference type="NCBI Taxonomy" id="48416"/>
    <lineage>
        <taxon>Eukaryota</taxon>
        <taxon>Metazoa</taxon>
        <taxon>Chordata</taxon>
        <taxon>Craniata</taxon>
        <taxon>Vertebrata</taxon>
        <taxon>Euteleostomi</taxon>
        <taxon>Actinopterygii</taxon>
        <taxon>Neopterygii</taxon>
        <taxon>Teleostei</taxon>
        <taxon>Neoteleostei</taxon>
        <taxon>Acanthomorphata</taxon>
        <taxon>Eupercaria</taxon>
        <taxon>Perciformes</taxon>
        <taxon>Cottioidei</taxon>
        <taxon>Zoarcales</taxon>
        <taxon>Zoarcidae</taxon>
        <taxon>Zoarcinae</taxon>
        <taxon>Zoarces</taxon>
    </lineage>
</organism>
<dbReference type="PROSITE" id="PS50188">
    <property type="entry name" value="B302_SPRY"/>
    <property type="match status" value="1"/>
</dbReference>
<dbReference type="PRINTS" id="PR01407">
    <property type="entry name" value="BUTYPHLNCDUF"/>
</dbReference>
<evidence type="ECO:0000259" key="1">
    <source>
        <dbReference type="PROSITE" id="PS50188"/>
    </source>
</evidence>
<dbReference type="InterPro" id="IPR003879">
    <property type="entry name" value="Butyrophylin_SPRY"/>
</dbReference>
<dbReference type="InterPro" id="IPR050143">
    <property type="entry name" value="TRIM/RBCC"/>
</dbReference>
<accession>A0AAW1ERW6</accession>
<dbReference type="InterPro" id="IPR043136">
    <property type="entry name" value="B30.2/SPRY_sf"/>
</dbReference>
<comment type="caution">
    <text evidence="2">The sequence shown here is derived from an EMBL/GenBank/DDBJ whole genome shotgun (WGS) entry which is preliminary data.</text>
</comment>
<protein>
    <recommendedName>
        <fullName evidence="1">B30.2/SPRY domain-containing protein</fullName>
    </recommendedName>
</protein>
<dbReference type="SUPFAM" id="SSF49899">
    <property type="entry name" value="Concanavalin A-like lectins/glucanases"/>
    <property type="match status" value="1"/>
</dbReference>
<sequence length="93" mass="10371">MDSERFHCPMVLGEEGFTSGRHDWEVQVGLRNNWDVGVAKETVNRKEIIEVERANGFLAIGKRGFATSSLYTSMGPFQSKASNSSYTVLIDGR</sequence>
<dbReference type="Proteomes" id="UP001488805">
    <property type="component" value="Unassembled WGS sequence"/>
</dbReference>
<dbReference type="AlphaFoldDB" id="A0AAW1ERW6"/>
<evidence type="ECO:0000313" key="3">
    <source>
        <dbReference type="Proteomes" id="UP001488805"/>
    </source>
</evidence>
<dbReference type="Gene3D" id="2.60.120.920">
    <property type="match status" value="1"/>
</dbReference>